<reference evidence="2" key="1">
    <citation type="journal article" date="2020" name="G3 (Bethesda)">
        <title>High-Quality Assemblies for Three Invasive Social Wasps from the &lt;i&gt;Vespula&lt;/i&gt; Genus.</title>
        <authorList>
            <person name="Harrop T.W.R."/>
            <person name="Guhlin J."/>
            <person name="McLaughlin G.M."/>
            <person name="Permina E."/>
            <person name="Stockwell P."/>
            <person name="Gilligan J."/>
            <person name="Le Lec M.F."/>
            <person name="Gruber M.A.M."/>
            <person name="Quinn O."/>
            <person name="Lovegrove M."/>
            <person name="Duncan E.J."/>
            <person name="Remnant E.J."/>
            <person name="Van Eeckhoven J."/>
            <person name="Graham B."/>
            <person name="Knapp R.A."/>
            <person name="Langford K.W."/>
            <person name="Kronenberg Z."/>
            <person name="Press M.O."/>
            <person name="Eacker S.M."/>
            <person name="Wilson-Rankin E.E."/>
            <person name="Purcell J."/>
            <person name="Lester P.J."/>
            <person name="Dearden P.K."/>
        </authorList>
    </citation>
    <scope>NUCLEOTIDE SEQUENCE</scope>
    <source>
        <strain evidence="2">Marl-1</strain>
    </source>
</reference>
<organism evidence="2 3">
    <name type="scientific">Vespula vulgaris</name>
    <name type="common">Yellow jacket</name>
    <name type="synonym">Wasp</name>
    <dbReference type="NCBI Taxonomy" id="7454"/>
    <lineage>
        <taxon>Eukaryota</taxon>
        <taxon>Metazoa</taxon>
        <taxon>Ecdysozoa</taxon>
        <taxon>Arthropoda</taxon>
        <taxon>Hexapoda</taxon>
        <taxon>Insecta</taxon>
        <taxon>Pterygota</taxon>
        <taxon>Neoptera</taxon>
        <taxon>Endopterygota</taxon>
        <taxon>Hymenoptera</taxon>
        <taxon>Apocrita</taxon>
        <taxon>Aculeata</taxon>
        <taxon>Vespoidea</taxon>
        <taxon>Vespidae</taxon>
        <taxon>Vespinae</taxon>
        <taxon>Vespula</taxon>
    </lineage>
</organism>
<feature type="region of interest" description="Disordered" evidence="1">
    <location>
        <begin position="38"/>
        <end position="66"/>
    </location>
</feature>
<dbReference type="Proteomes" id="UP000614350">
    <property type="component" value="Unassembled WGS sequence"/>
</dbReference>
<evidence type="ECO:0000313" key="3">
    <source>
        <dbReference type="Proteomes" id="UP000614350"/>
    </source>
</evidence>
<keyword evidence="3" id="KW-1185">Reference proteome</keyword>
<evidence type="ECO:0000256" key="1">
    <source>
        <dbReference type="SAM" id="MobiDB-lite"/>
    </source>
</evidence>
<sequence>MSITWLSTDLGASKCYRRCAISSGLPICLQSHLTQLLPLPLPPPPPPPPPSSSQPPLTKRQALASRPSFTKSSILLIYPLAKAYYRDPRSCQITTARVTAKNGVGSLPRTPLKISSP</sequence>
<comment type="caution">
    <text evidence="2">The sequence shown here is derived from an EMBL/GenBank/DDBJ whole genome shotgun (WGS) entry which is preliminary data.</text>
</comment>
<accession>A0A834KDJ1</accession>
<evidence type="ECO:0000313" key="2">
    <source>
        <dbReference type="EMBL" id="KAF7404692.1"/>
    </source>
</evidence>
<proteinExistence type="predicted"/>
<dbReference type="EMBL" id="JACSEA010000003">
    <property type="protein sequence ID" value="KAF7404692.1"/>
    <property type="molecule type" value="Genomic_DNA"/>
</dbReference>
<name>A0A834KDJ1_VESVU</name>
<feature type="compositionally biased region" description="Pro residues" evidence="1">
    <location>
        <begin position="39"/>
        <end position="53"/>
    </location>
</feature>
<dbReference type="AlphaFoldDB" id="A0A834KDJ1"/>
<protein>
    <submittedName>
        <fullName evidence="2">Uncharacterized protein</fullName>
    </submittedName>
</protein>
<gene>
    <name evidence="2" type="ORF">HZH66_003598</name>
</gene>